<protein>
    <submittedName>
        <fullName evidence="1">Uncharacterized protein</fullName>
    </submittedName>
</protein>
<dbReference type="AlphaFoldDB" id="A0A0F9JSE7"/>
<evidence type="ECO:0000313" key="1">
    <source>
        <dbReference type="EMBL" id="KKM09652.1"/>
    </source>
</evidence>
<name>A0A0F9JSE7_9ZZZZ</name>
<gene>
    <name evidence="1" type="ORF">LCGC14_1722650</name>
</gene>
<organism evidence="1">
    <name type="scientific">marine sediment metagenome</name>
    <dbReference type="NCBI Taxonomy" id="412755"/>
    <lineage>
        <taxon>unclassified sequences</taxon>
        <taxon>metagenomes</taxon>
        <taxon>ecological metagenomes</taxon>
    </lineage>
</organism>
<sequence>MGDKVNAAAVETREKRVVQALLILVGAAQLGTDEDETEVLGDLRQLVDYGYGRLEVVVVDHRIEGINPTRTRKRRDWDKSQKGA</sequence>
<accession>A0A0F9JSE7</accession>
<dbReference type="EMBL" id="LAZR01015524">
    <property type="protein sequence ID" value="KKM09652.1"/>
    <property type="molecule type" value="Genomic_DNA"/>
</dbReference>
<proteinExistence type="predicted"/>
<reference evidence="1" key="1">
    <citation type="journal article" date="2015" name="Nature">
        <title>Complex archaea that bridge the gap between prokaryotes and eukaryotes.</title>
        <authorList>
            <person name="Spang A."/>
            <person name="Saw J.H."/>
            <person name="Jorgensen S.L."/>
            <person name="Zaremba-Niedzwiedzka K."/>
            <person name="Martijn J."/>
            <person name="Lind A.E."/>
            <person name="van Eijk R."/>
            <person name="Schleper C."/>
            <person name="Guy L."/>
            <person name="Ettema T.J."/>
        </authorList>
    </citation>
    <scope>NUCLEOTIDE SEQUENCE</scope>
</reference>
<comment type="caution">
    <text evidence="1">The sequence shown here is derived from an EMBL/GenBank/DDBJ whole genome shotgun (WGS) entry which is preliminary data.</text>
</comment>